<organism evidence="2 3">
    <name type="scientific">Cymbomonas tetramitiformis</name>
    <dbReference type="NCBI Taxonomy" id="36881"/>
    <lineage>
        <taxon>Eukaryota</taxon>
        <taxon>Viridiplantae</taxon>
        <taxon>Chlorophyta</taxon>
        <taxon>Pyramimonadophyceae</taxon>
        <taxon>Pyramimonadales</taxon>
        <taxon>Pyramimonadaceae</taxon>
        <taxon>Cymbomonas</taxon>
    </lineage>
</organism>
<proteinExistence type="predicted"/>
<accession>A0AAE0C1S2</accession>
<comment type="caution">
    <text evidence="2">The sequence shown here is derived from an EMBL/GenBank/DDBJ whole genome shotgun (WGS) entry which is preliminary data.</text>
</comment>
<feature type="region of interest" description="Disordered" evidence="1">
    <location>
        <begin position="1"/>
        <end position="40"/>
    </location>
</feature>
<dbReference type="AlphaFoldDB" id="A0AAE0C1S2"/>
<keyword evidence="3" id="KW-1185">Reference proteome</keyword>
<dbReference type="EMBL" id="LGRX02029458">
    <property type="protein sequence ID" value="KAK3246806.1"/>
    <property type="molecule type" value="Genomic_DNA"/>
</dbReference>
<evidence type="ECO:0000256" key="1">
    <source>
        <dbReference type="SAM" id="MobiDB-lite"/>
    </source>
</evidence>
<protein>
    <submittedName>
        <fullName evidence="2">Uncharacterized protein</fullName>
    </submittedName>
</protein>
<dbReference type="Proteomes" id="UP001190700">
    <property type="component" value="Unassembled WGS sequence"/>
</dbReference>
<reference evidence="2 3" key="1">
    <citation type="journal article" date="2015" name="Genome Biol. Evol.">
        <title>Comparative Genomics of a Bacterivorous Green Alga Reveals Evolutionary Causalities and Consequences of Phago-Mixotrophic Mode of Nutrition.</title>
        <authorList>
            <person name="Burns J.A."/>
            <person name="Paasch A."/>
            <person name="Narechania A."/>
            <person name="Kim E."/>
        </authorList>
    </citation>
    <scope>NUCLEOTIDE SEQUENCE [LARGE SCALE GENOMIC DNA]</scope>
    <source>
        <strain evidence="2 3">PLY_AMNH</strain>
    </source>
</reference>
<evidence type="ECO:0000313" key="2">
    <source>
        <dbReference type="EMBL" id="KAK3246806.1"/>
    </source>
</evidence>
<gene>
    <name evidence="2" type="ORF">CYMTET_43671</name>
</gene>
<evidence type="ECO:0000313" key="3">
    <source>
        <dbReference type="Proteomes" id="UP001190700"/>
    </source>
</evidence>
<name>A0AAE0C1S2_9CHLO</name>
<sequence length="253" mass="28319">MLNPPSAVEATRDSPLYFVSTADGTNPPTVPTDDASQTRPGPFPPATCAQFYDQRSTADQRERLTLEVEKLLTLYFLMNRTFWDRPSSTCSNNVLVRRGWVPAGWLEDFWLYCRNNHPVLCAFLAHEQNPLTRRKALVLELFALSFVTPFNAQLRANLGNKDVDELDAYLVNALRKYLFTTLLAQCLLLLSAIAASVMDLWTEEMGRGVLMDRHPGLCNISLVPHRGAHSAKSGIIVSAAHRTRTVLFLVVSV</sequence>